<reference evidence="1 2" key="1">
    <citation type="submission" date="2013-09" db="EMBL/GenBank/DDBJ databases">
        <title>Corchorus capsularis genome sequencing.</title>
        <authorList>
            <person name="Alam M."/>
            <person name="Haque M.S."/>
            <person name="Islam M.S."/>
            <person name="Emdad E.M."/>
            <person name="Islam M.M."/>
            <person name="Ahmed B."/>
            <person name="Halim A."/>
            <person name="Hossen Q.M.M."/>
            <person name="Hossain M.Z."/>
            <person name="Ahmed R."/>
            <person name="Khan M.M."/>
            <person name="Islam R."/>
            <person name="Rashid M.M."/>
            <person name="Khan S.A."/>
            <person name="Rahman M.S."/>
            <person name="Alam M."/>
        </authorList>
    </citation>
    <scope>NUCLEOTIDE SEQUENCE [LARGE SCALE GENOMIC DNA]</scope>
    <source>
        <strain evidence="2">cv. CVL-1</strain>
        <tissue evidence="1">Whole seedling</tissue>
    </source>
</reference>
<dbReference type="AlphaFoldDB" id="A0A1R3J233"/>
<name>A0A1R3J233_COCAP</name>
<accession>A0A1R3J233</accession>
<dbReference type="EMBL" id="AWWV01008876">
    <property type="protein sequence ID" value="OMO88885.1"/>
    <property type="molecule type" value="Genomic_DNA"/>
</dbReference>
<organism evidence="1 2">
    <name type="scientific">Corchorus capsularis</name>
    <name type="common">Jute</name>
    <dbReference type="NCBI Taxonomy" id="210143"/>
    <lineage>
        <taxon>Eukaryota</taxon>
        <taxon>Viridiplantae</taxon>
        <taxon>Streptophyta</taxon>
        <taxon>Embryophyta</taxon>
        <taxon>Tracheophyta</taxon>
        <taxon>Spermatophyta</taxon>
        <taxon>Magnoliopsida</taxon>
        <taxon>eudicotyledons</taxon>
        <taxon>Gunneridae</taxon>
        <taxon>Pentapetalae</taxon>
        <taxon>rosids</taxon>
        <taxon>malvids</taxon>
        <taxon>Malvales</taxon>
        <taxon>Malvaceae</taxon>
        <taxon>Grewioideae</taxon>
        <taxon>Apeibeae</taxon>
        <taxon>Corchorus</taxon>
    </lineage>
</organism>
<evidence type="ECO:0000313" key="2">
    <source>
        <dbReference type="Proteomes" id="UP000188268"/>
    </source>
</evidence>
<comment type="caution">
    <text evidence="1">The sequence shown here is derived from an EMBL/GenBank/DDBJ whole genome shotgun (WGS) entry which is preliminary data.</text>
</comment>
<dbReference type="Gramene" id="OMO88885">
    <property type="protein sequence ID" value="OMO88885"/>
    <property type="gene ID" value="CCACVL1_08139"/>
</dbReference>
<keyword evidence="2" id="KW-1185">Reference proteome</keyword>
<proteinExistence type="predicted"/>
<feature type="non-terminal residue" evidence="1">
    <location>
        <position position="1"/>
    </location>
</feature>
<feature type="non-terminal residue" evidence="1">
    <location>
        <position position="54"/>
    </location>
</feature>
<sequence>IHEGSYLSIKHHLQGDTSGFGVNIGFFVGWHVSFDSSMHLFPKWTTSLLDMGSL</sequence>
<dbReference type="Proteomes" id="UP000188268">
    <property type="component" value="Unassembled WGS sequence"/>
</dbReference>
<protein>
    <submittedName>
        <fullName evidence="1">Uncharacterized protein</fullName>
    </submittedName>
</protein>
<gene>
    <name evidence="1" type="ORF">CCACVL1_08139</name>
</gene>
<evidence type="ECO:0000313" key="1">
    <source>
        <dbReference type="EMBL" id="OMO88885.1"/>
    </source>
</evidence>